<feature type="domain" description="HTH iclR-type" evidence="4">
    <location>
        <begin position="20"/>
        <end position="82"/>
    </location>
</feature>
<evidence type="ECO:0000313" key="7">
    <source>
        <dbReference type="Proteomes" id="UP000249633"/>
    </source>
</evidence>
<proteinExistence type="predicted"/>
<dbReference type="InterPro" id="IPR014757">
    <property type="entry name" value="Tscrpt_reg_IclR_C"/>
</dbReference>
<keyword evidence="1" id="KW-0805">Transcription regulation</keyword>
<dbReference type="GO" id="GO:0045892">
    <property type="term" value="P:negative regulation of DNA-templated transcription"/>
    <property type="evidence" value="ECO:0007669"/>
    <property type="project" value="TreeGrafter"/>
</dbReference>
<dbReference type="PANTHER" id="PTHR30136">
    <property type="entry name" value="HELIX-TURN-HELIX TRANSCRIPTIONAL REGULATOR, ICLR FAMILY"/>
    <property type="match status" value="1"/>
</dbReference>
<dbReference type="AlphaFoldDB" id="A0A2W5FDY3"/>
<dbReference type="InterPro" id="IPR029016">
    <property type="entry name" value="GAF-like_dom_sf"/>
</dbReference>
<reference evidence="6 7" key="1">
    <citation type="submission" date="2017-08" db="EMBL/GenBank/DDBJ databases">
        <title>Infants hospitalized years apart are colonized by the same room-sourced microbial strains.</title>
        <authorList>
            <person name="Brooks B."/>
            <person name="Olm M.R."/>
            <person name="Firek B.A."/>
            <person name="Baker R."/>
            <person name="Thomas B.C."/>
            <person name="Morowitz M.J."/>
            <person name="Banfield J.F."/>
        </authorList>
    </citation>
    <scope>NUCLEOTIDE SEQUENCE [LARGE SCALE GENOMIC DNA]</scope>
    <source>
        <strain evidence="6">S2_012_000_R2_81</strain>
    </source>
</reference>
<feature type="domain" description="IclR-ED" evidence="5">
    <location>
        <begin position="75"/>
        <end position="261"/>
    </location>
</feature>
<dbReference type="InterPro" id="IPR036390">
    <property type="entry name" value="WH_DNA-bd_sf"/>
</dbReference>
<dbReference type="SMART" id="SM00346">
    <property type="entry name" value="HTH_ICLR"/>
    <property type="match status" value="1"/>
</dbReference>
<dbReference type="Gene3D" id="3.30.450.40">
    <property type="match status" value="1"/>
</dbReference>
<evidence type="ECO:0000313" key="6">
    <source>
        <dbReference type="EMBL" id="PZP30956.1"/>
    </source>
</evidence>
<dbReference type="InterPro" id="IPR005471">
    <property type="entry name" value="Tscrpt_reg_IclR_N"/>
</dbReference>
<keyword evidence="3" id="KW-0804">Transcription</keyword>
<evidence type="ECO:0000256" key="2">
    <source>
        <dbReference type="ARBA" id="ARBA00023125"/>
    </source>
</evidence>
<protein>
    <submittedName>
        <fullName evidence="6">IclR family transcriptional regulator</fullName>
    </submittedName>
</protein>
<dbReference type="InterPro" id="IPR050707">
    <property type="entry name" value="HTH_MetabolicPath_Reg"/>
</dbReference>
<dbReference type="Pfam" id="PF09339">
    <property type="entry name" value="HTH_IclR"/>
    <property type="match status" value="1"/>
</dbReference>
<dbReference type="GO" id="GO:0003677">
    <property type="term" value="F:DNA binding"/>
    <property type="evidence" value="ECO:0007669"/>
    <property type="project" value="UniProtKB-KW"/>
</dbReference>
<dbReference type="SUPFAM" id="SSF46785">
    <property type="entry name" value="Winged helix' DNA-binding domain"/>
    <property type="match status" value="1"/>
</dbReference>
<organism evidence="6 7">
    <name type="scientific">Roseateles depolymerans</name>
    <dbReference type="NCBI Taxonomy" id="76731"/>
    <lineage>
        <taxon>Bacteria</taxon>
        <taxon>Pseudomonadati</taxon>
        <taxon>Pseudomonadota</taxon>
        <taxon>Betaproteobacteria</taxon>
        <taxon>Burkholderiales</taxon>
        <taxon>Sphaerotilaceae</taxon>
        <taxon>Roseateles</taxon>
    </lineage>
</organism>
<evidence type="ECO:0000259" key="5">
    <source>
        <dbReference type="PROSITE" id="PS51078"/>
    </source>
</evidence>
<dbReference type="PROSITE" id="PS51077">
    <property type="entry name" value="HTH_ICLR"/>
    <property type="match status" value="1"/>
</dbReference>
<dbReference type="EMBL" id="QFOD01000012">
    <property type="protein sequence ID" value="PZP30956.1"/>
    <property type="molecule type" value="Genomic_DNA"/>
</dbReference>
<name>A0A2W5FDY3_9BURK</name>
<evidence type="ECO:0000259" key="4">
    <source>
        <dbReference type="PROSITE" id="PS51077"/>
    </source>
</evidence>
<evidence type="ECO:0000256" key="3">
    <source>
        <dbReference type="ARBA" id="ARBA00023163"/>
    </source>
</evidence>
<dbReference type="Pfam" id="PF01614">
    <property type="entry name" value="IclR_C"/>
    <property type="match status" value="1"/>
</dbReference>
<sequence length="261" mass="27898">MPTTRSTQNVRQADEADAQGRTLRRGLALLDVVLEAGLDGARVVDLCRATELGRPTVYRLLAPLLEAGWVAQRERFRYVAGPKLTRGGQPRPNLAVRLQPLLTQISAGCGDAAFAIVREGGLSSCIARQVGTHPLQVLAIQVGTQQPLGVGAAGLALLAALPDEEVAAVIAVNEPVLHRYGGMTPARLRTLVRATRERGWSVIGNHAISGVLAVGMPLLDARGQPVAALSVASTQLRMTRERQHQIVQLMRKALAQHPALR</sequence>
<dbReference type="Gene3D" id="1.10.10.10">
    <property type="entry name" value="Winged helix-like DNA-binding domain superfamily/Winged helix DNA-binding domain"/>
    <property type="match status" value="1"/>
</dbReference>
<dbReference type="PANTHER" id="PTHR30136:SF39">
    <property type="entry name" value="TRANSCRIPTIONAL REGULATORY PROTEIN"/>
    <property type="match status" value="1"/>
</dbReference>
<accession>A0A2W5FDY3</accession>
<dbReference type="PROSITE" id="PS51078">
    <property type="entry name" value="ICLR_ED"/>
    <property type="match status" value="1"/>
</dbReference>
<dbReference type="SUPFAM" id="SSF55781">
    <property type="entry name" value="GAF domain-like"/>
    <property type="match status" value="1"/>
</dbReference>
<gene>
    <name evidence="6" type="ORF">DI603_13560</name>
</gene>
<dbReference type="Proteomes" id="UP000249633">
    <property type="component" value="Unassembled WGS sequence"/>
</dbReference>
<keyword evidence="2" id="KW-0238">DNA-binding</keyword>
<evidence type="ECO:0000256" key="1">
    <source>
        <dbReference type="ARBA" id="ARBA00023015"/>
    </source>
</evidence>
<dbReference type="GO" id="GO:0003700">
    <property type="term" value="F:DNA-binding transcription factor activity"/>
    <property type="evidence" value="ECO:0007669"/>
    <property type="project" value="TreeGrafter"/>
</dbReference>
<dbReference type="InterPro" id="IPR036388">
    <property type="entry name" value="WH-like_DNA-bd_sf"/>
</dbReference>
<comment type="caution">
    <text evidence="6">The sequence shown here is derived from an EMBL/GenBank/DDBJ whole genome shotgun (WGS) entry which is preliminary data.</text>
</comment>